<dbReference type="PANTHER" id="PTHR46368:SF19">
    <property type="entry name" value="GFO_IDH_MOCA-LIKE OXIDOREDUCTASE N-TERMINAL DOMAIN-CONTAINING PROTEIN"/>
    <property type="match status" value="1"/>
</dbReference>
<evidence type="ECO:0000313" key="3">
    <source>
        <dbReference type="Proteomes" id="UP001280121"/>
    </source>
</evidence>
<name>A0AAD9U6Z7_9ROSI</name>
<dbReference type="InterPro" id="IPR036291">
    <property type="entry name" value="NAD(P)-bd_dom_sf"/>
</dbReference>
<comment type="caution">
    <text evidence="2">The sequence shown here is derived from an EMBL/GenBank/DDBJ whole genome shotgun (WGS) entry which is preliminary data.</text>
</comment>
<dbReference type="PANTHER" id="PTHR46368">
    <property type="match status" value="1"/>
</dbReference>
<organism evidence="2 3">
    <name type="scientific">Dipteronia dyeriana</name>
    <dbReference type="NCBI Taxonomy" id="168575"/>
    <lineage>
        <taxon>Eukaryota</taxon>
        <taxon>Viridiplantae</taxon>
        <taxon>Streptophyta</taxon>
        <taxon>Embryophyta</taxon>
        <taxon>Tracheophyta</taxon>
        <taxon>Spermatophyta</taxon>
        <taxon>Magnoliopsida</taxon>
        <taxon>eudicotyledons</taxon>
        <taxon>Gunneridae</taxon>
        <taxon>Pentapetalae</taxon>
        <taxon>rosids</taxon>
        <taxon>malvids</taxon>
        <taxon>Sapindales</taxon>
        <taxon>Sapindaceae</taxon>
        <taxon>Hippocastanoideae</taxon>
        <taxon>Acereae</taxon>
        <taxon>Dipteronia</taxon>
    </lineage>
</organism>
<evidence type="ECO:0008006" key="4">
    <source>
        <dbReference type="Google" id="ProtNLM"/>
    </source>
</evidence>
<reference evidence="2" key="1">
    <citation type="journal article" date="2023" name="Plant J.">
        <title>Genome sequences and population genomics provide insights into the demographic history, inbreeding, and mutation load of two 'living fossil' tree species of Dipteronia.</title>
        <authorList>
            <person name="Feng Y."/>
            <person name="Comes H.P."/>
            <person name="Chen J."/>
            <person name="Zhu S."/>
            <person name="Lu R."/>
            <person name="Zhang X."/>
            <person name="Li P."/>
            <person name="Qiu J."/>
            <person name="Olsen K.M."/>
            <person name="Qiu Y."/>
        </authorList>
    </citation>
    <scope>NUCLEOTIDE SEQUENCE</scope>
    <source>
        <strain evidence="2">KIB01</strain>
    </source>
</reference>
<dbReference type="EMBL" id="JANJYI010000005">
    <property type="protein sequence ID" value="KAK2648997.1"/>
    <property type="molecule type" value="Genomic_DNA"/>
</dbReference>
<gene>
    <name evidence="2" type="ORF">Ddye_016486</name>
</gene>
<feature type="signal peptide" evidence="1">
    <location>
        <begin position="1"/>
        <end position="19"/>
    </location>
</feature>
<dbReference type="AlphaFoldDB" id="A0AAD9U6Z7"/>
<proteinExistence type="predicted"/>
<feature type="chain" id="PRO_5042227237" description="Gfo/Idh/MocA-like oxidoreductase N-terminal domain-containing protein" evidence="1">
    <location>
        <begin position="20"/>
        <end position="130"/>
    </location>
</feature>
<evidence type="ECO:0000256" key="1">
    <source>
        <dbReference type="SAM" id="SignalP"/>
    </source>
</evidence>
<dbReference type="Gene3D" id="3.40.50.720">
    <property type="entry name" value="NAD(P)-binding Rossmann-like Domain"/>
    <property type="match status" value="1"/>
</dbReference>
<keyword evidence="3" id="KW-1185">Reference proteome</keyword>
<accession>A0AAD9U6Z7</accession>
<dbReference type="SUPFAM" id="SSF51735">
    <property type="entry name" value="NAD(P)-binding Rossmann-fold domains"/>
    <property type="match status" value="1"/>
</dbReference>
<protein>
    <recommendedName>
        <fullName evidence="4">Gfo/Idh/MocA-like oxidoreductase N-terminal domain-containing protein</fullName>
    </recommendedName>
</protein>
<keyword evidence="1" id="KW-0732">Signal</keyword>
<evidence type="ECO:0000313" key="2">
    <source>
        <dbReference type="EMBL" id="KAK2648997.1"/>
    </source>
</evidence>
<sequence length="130" mass="14602">MPLSLIILTFLSFSLPILSSLADGEEQRSQSLLPVYLSSLFLSPFDLFVVSFVDFDLGFSIWSSQFAVDSRSIEKASLFTKANKFPPEVKIYGSYEALLDDPDIDTVYLPLPTSLHVKWVVVVAQKKKHL</sequence>
<dbReference type="Proteomes" id="UP001280121">
    <property type="component" value="Unassembled WGS sequence"/>
</dbReference>